<dbReference type="InterPro" id="IPR029030">
    <property type="entry name" value="Caspase-like_dom_sf"/>
</dbReference>
<reference evidence="2 3" key="1">
    <citation type="submission" date="2017-09" db="EMBL/GenBank/DDBJ databases">
        <title>Biocontrol bacteria screening and application from spent mushroom substrate.</title>
        <authorList>
            <person name="Sun X."/>
        </authorList>
    </citation>
    <scope>NUCLEOTIDE SEQUENCE [LARGE SCALE GENOMIC DNA]</scope>
    <source>
        <strain evidence="2 3">100374</strain>
    </source>
</reference>
<feature type="domain" description="Peptidase C14 caspase" evidence="1">
    <location>
        <begin position="1"/>
        <end position="181"/>
    </location>
</feature>
<dbReference type="EMBL" id="NWUW01000072">
    <property type="protein sequence ID" value="PIE91803.1"/>
    <property type="molecule type" value="Genomic_DNA"/>
</dbReference>
<organism evidence="2 3">
    <name type="scientific">Bacillus fungorum</name>
    <dbReference type="NCBI Taxonomy" id="2039284"/>
    <lineage>
        <taxon>Bacteria</taxon>
        <taxon>Bacillati</taxon>
        <taxon>Bacillota</taxon>
        <taxon>Bacilli</taxon>
        <taxon>Bacillales</taxon>
        <taxon>Bacillaceae</taxon>
        <taxon>Bacillus</taxon>
    </lineage>
</organism>
<evidence type="ECO:0000259" key="1">
    <source>
        <dbReference type="Pfam" id="PF00656"/>
    </source>
</evidence>
<dbReference type="Proteomes" id="UP000228484">
    <property type="component" value="Unassembled WGS sequence"/>
</dbReference>
<dbReference type="Gene3D" id="3.40.50.1460">
    <property type="match status" value="1"/>
</dbReference>
<gene>
    <name evidence="2" type="ORF">CO726_30115</name>
</gene>
<dbReference type="GO" id="GO:0004197">
    <property type="term" value="F:cysteine-type endopeptidase activity"/>
    <property type="evidence" value="ECO:0007669"/>
    <property type="project" value="InterPro"/>
</dbReference>
<protein>
    <submittedName>
        <fullName evidence="2">Peptidase C14</fullName>
    </submittedName>
</protein>
<proteinExistence type="predicted"/>
<name>A0A2G6Q4R7_9BACI</name>
<comment type="caution">
    <text evidence="2">The sequence shown here is derived from an EMBL/GenBank/DDBJ whole genome shotgun (WGS) entry which is preliminary data.</text>
</comment>
<dbReference type="SUPFAM" id="SSF52129">
    <property type="entry name" value="Caspase-like"/>
    <property type="match status" value="1"/>
</dbReference>
<dbReference type="Pfam" id="PF00656">
    <property type="entry name" value="Peptidase_C14"/>
    <property type="match status" value="1"/>
</dbReference>
<dbReference type="InterPro" id="IPR052039">
    <property type="entry name" value="Caspase-related_regulators"/>
</dbReference>
<accession>A0A2G6Q4R7</accession>
<keyword evidence="3" id="KW-1185">Reference proteome</keyword>
<dbReference type="PANTHER" id="PTHR22576:SF37">
    <property type="entry name" value="MUCOSA-ASSOCIATED LYMPHOID TISSUE LYMPHOMA TRANSLOCATION PROTEIN 1"/>
    <property type="match status" value="1"/>
</dbReference>
<sequence length="313" mass="33997">MRKALVIGLDKYPSAPLQGAANDAHSVFSVLKSNSDGSPNFDSKLIANECSKAELKRAIRDLFEGENDIALLYFSGHGVVTSTGGYIATTDYQVDNEGVSMHDILSLANDSKAKNKIIILDCCHSGTFGIQNCDKETGLASICEGMTVLTASRKDEAALEVNGSSVFTSLLVEALHGGASDLLGHVTPSSVYSYIDRTLGAWDQRPIFKTNVSTFTSLRKVNPPIAIEVLRKISDYFSSAEESFQLDPSFEPDSDNPDPVNTEIFGNLQRLARVGLVVPVDADHMYYAAMNSTACRLTAMGYHYWKLAKAHKI</sequence>
<dbReference type="GO" id="GO:0006508">
    <property type="term" value="P:proteolysis"/>
    <property type="evidence" value="ECO:0007669"/>
    <property type="project" value="InterPro"/>
</dbReference>
<evidence type="ECO:0000313" key="3">
    <source>
        <dbReference type="Proteomes" id="UP000228484"/>
    </source>
</evidence>
<dbReference type="AlphaFoldDB" id="A0A2G6Q4R7"/>
<evidence type="ECO:0000313" key="2">
    <source>
        <dbReference type="EMBL" id="PIE91803.1"/>
    </source>
</evidence>
<dbReference type="PANTHER" id="PTHR22576">
    <property type="entry name" value="MUCOSA ASSOCIATED LYMPHOID TISSUE LYMPHOMA TRANSLOCATION PROTEIN 1/PARACASPASE"/>
    <property type="match status" value="1"/>
</dbReference>
<dbReference type="InterPro" id="IPR011600">
    <property type="entry name" value="Pept_C14_caspase"/>
</dbReference>